<dbReference type="PANTHER" id="PTHR43580">
    <property type="entry name" value="OXIDOREDUCTASE GLYR1-RELATED"/>
    <property type="match status" value="1"/>
</dbReference>
<dbReference type="InterPro" id="IPR036291">
    <property type="entry name" value="NAD(P)-bd_dom_sf"/>
</dbReference>
<comment type="caution">
    <text evidence="3">The sequence shown here is derived from an EMBL/GenBank/DDBJ whole genome shotgun (WGS) entry which is preliminary data.</text>
</comment>
<evidence type="ECO:0000313" key="3">
    <source>
        <dbReference type="EMBL" id="KAH7033651.1"/>
    </source>
</evidence>
<dbReference type="RefSeq" id="XP_046014483.1">
    <property type="nucleotide sequence ID" value="XM_046153767.1"/>
</dbReference>
<dbReference type="Proteomes" id="UP000756346">
    <property type="component" value="Unassembled WGS sequence"/>
</dbReference>
<sequence>MASFNGNVTFLGVGNMGTAAIQALRKASHPVTIWNRTKSRPQVQAAIDAGATFEPDLAQALSRSDVIVLCLLDYATITKIFSSIGEPGAVLKGKSVINLTNGTPKEAREMETYFTSLGTIVYLDGAIMVTPQMVGGPHAFLFLSGGQGSTETPDGATSRLVELVSPIGKPDYLGADVGAASRYDLASLAPMYGMFAGGFLGMALLKRGNPNAKLVPVVQEKIVPMIAALVPYMTGIARAWDAEDWVENDGNPVGMMAVGVQNILAAAADEGVDGTVLEEFGSLMEKVERDHGYDAGIAAVGTYLMK</sequence>
<feature type="domain" description="NADPH-dependent reductive aminase-like C-terminal" evidence="2">
    <location>
        <begin position="176"/>
        <end position="294"/>
    </location>
</feature>
<evidence type="ECO:0000313" key="4">
    <source>
        <dbReference type="Proteomes" id="UP000756346"/>
    </source>
</evidence>
<evidence type="ECO:0008006" key="5">
    <source>
        <dbReference type="Google" id="ProtNLM"/>
    </source>
</evidence>
<proteinExistence type="predicted"/>
<reference evidence="3" key="1">
    <citation type="journal article" date="2021" name="Nat. Commun.">
        <title>Genetic determinants of endophytism in the Arabidopsis root mycobiome.</title>
        <authorList>
            <person name="Mesny F."/>
            <person name="Miyauchi S."/>
            <person name="Thiergart T."/>
            <person name="Pickel B."/>
            <person name="Atanasova L."/>
            <person name="Karlsson M."/>
            <person name="Huettel B."/>
            <person name="Barry K.W."/>
            <person name="Haridas S."/>
            <person name="Chen C."/>
            <person name="Bauer D."/>
            <person name="Andreopoulos W."/>
            <person name="Pangilinan J."/>
            <person name="LaButti K."/>
            <person name="Riley R."/>
            <person name="Lipzen A."/>
            <person name="Clum A."/>
            <person name="Drula E."/>
            <person name="Henrissat B."/>
            <person name="Kohler A."/>
            <person name="Grigoriev I.V."/>
            <person name="Martin F.M."/>
            <person name="Hacquard S."/>
        </authorList>
    </citation>
    <scope>NUCLEOTIDE SEQUENCE</scope>
    <source>
        <strain evidence="3">MPI-CAGE-CH-0230</strain>
    </source>
</reference>
<accession>A0A9P8YAG7</accession>
<evidence type="ECO:0000259" key="1">
    <source>
        <dbReference type="Pfam" id="PF03446"/>
    </source>
</evidence>
<dbReference type="InterPro" id="IPR048666">
    <property type="entry name" value="RedAm-like_C"/>
</dbReference>
<feature type="domain" description="6-phosphogluconate dehydrogenase NADP-binding" evidence="1">
    <location>
        <begin position="8"/>
        <end position="118"/>
    </location>
</feature>
<name>A0A9P8YAG7_9PEZI</name>
<protein>
    <recommendedName>
        <fullName evidence="5">6-phosphogluconate dehydrogenase NADP-binding domain-containing protein</fullName>
    </recommendedName>
</protein>
<dbReference type="InterPro" id="IPR006115">
    <property type="entry name" value="6PGDH_NADP-bd"/>
</dbReference>
<dbReference type="EMBL" id="JAGTJQ010000004">
    <property type="protein sequence ID" value="KAH7033651.1"/>
    <property type="molecule type" value="Genomic_DNA"/>
</dbReference>
<evidence type="ECO:0000259" key="2">
    <source>
        <dbReference type="Pfam" id="PF21761"/>
    </source>
</evidence>
<dbReference type="OrthoDB" id="435038at2759"/>
<dbReference type="Gene3D" id="1.10.1040.10">
    <property type="entry name" value="N-(1-d-carboxylethyl)-l-norvaline Dehydrogenase, domain 2"/>
    <property type="match status" value="1"/>
</dbReference>
<gene>
    <name evidence="3" type="ORF">B0I36DRAFT_321836</name>
</gene>
<dbReference type="SUPFAM" id="SSF51735">
    <property type="entry name" value="NAD(P)-binding Rossmann-fold domains"/>
    <property type="match status" value="1"/>
</dbReference>
<dbReference type="InterPro" id="IPR013328">
    <property type="entry name" value="6PGD_dom2"/>
</dbReference>
<dbReference type="AlphaFoldDB" id="A0A9P8YAG7"/>
<keyword evidence="4" id="KW-1185">Reference proteome</keyword>
<dbReference type="PANTHER" id="PTHR43580:SF2">
    <property type="entry name" value="CYTOKINE-LIKE NUCLEAR FACTOR N-PAC"/>
    <property type="match status" value="1"/>
</dbReference>
<dbReference type="Pfam" id="PF21761">
    <property type="entry name" value="RedAm-like_C"/>
    <property type="match status" value="1"/>
</dbReference>
<dbReference type="Gene3D" id="3.40.50.720">
    <property type="entry name" value="NAD(P)-binding Rossmann-like Domain"/>
    <property type="match status" value="1"/>
</dbReference>
<dbReference type="Pfam" id="PF03446">
    <property type="entry name" value="NAD_binding_2"/>
    <property type="match status" value="1"/>
</dbReference>
<dbReference type="GO" id="GO:0050661">
    <property type="term" value="F:NADP binding"/>
    <property type="evidence" value="ECO:0007669"/>
    <property type="project" value="InterPro"/>
</dbReference>
<dbReference type="GeneID" id="70183313"/>
<organism evidence="3 4">
    <name type="scientific">Microdochium trichocladiopsis</name>
    <dbReference type="NCBI Taxonomy" id="1682393"/>
    <lineage>
        <taxon>Eukaryota</taxon>
        <taxon>Fungi</taxon>
        <taxon>Dikarya</taxon>
        <taxon>Ascomycota</taxon>
        <taxon>Pezizomycotina</taxon>
        <taxon>Sordariomycetes</taxon>
        <taxon>Xylariomycetidae</taxon>
        <taxon>Xylariales</taxon>
        <taxon>Microdochiaceae</taxon>
        <taxon>Microdochium</taxon>
    </lineage>
</organism>
<dbReference type="InterPro" id="IPR051265">
    <property type="entry name" value="HIBADH-related_NP60_sf"/>
</dbReference>